<keyword evidence="3 6" id="KW-1133">Transmembrane helix</keyword>
<dbReference type="EMBL" id="CP106679">
    <property type="protein sequence ID" value="UXP30869.1"/>
    <property type="molecule type" value="Genomic_DNA"/>
</dbReference>
<evidence type="ECO:0000313" key="8">
    <source>
        <dbReference type="EMBL" id="UXP30869.1"/>
    </source>
</evidence>
<proteinExistence type="predicted"/>
<evidence type="ECO:0000256" key="6">
    <source>
        <dbReference type="SAM" id="Phobius"/>
    </source>
</evidence>
<dbReference type="RefSeq" id="WP_262308315.1">
    <property type="nucleotide sequence ID" value="NZ_CP106679.1"/>
</dbReference>
<protein>
    <submittedName>
        <fullName evidence="8">Translocation/assembly module TamB</fullName>
    </submittedName>
</protein>
<evidence type="ECO:0000256" key="2">
    <source>
        <dbReference type="ARBA" id="ARBA00022692"/>
    </source>
</evidence>
<feature type="domain" description="Translocation and assembly module TamB C-terminal" evidence="7">
    <location>
        <begin position="1038"/>
        <end position="1489"/>
    </location>
</feature>
<reference evidence="8" key="1">
    <citation type="submission" date="2022-09" db="EMBL/GenBank/DDBJ databases">
        <title>Comparative genomics and taxonomic characterization of three novel marine species of genus Reichenbachiella exhibiting antioxidant and polysaccharide degradation activities.</title>
        <authorList>
            <person name="Muhammad N."/>
            <person name="Lee Y.-J."/>
            <person name="Ko J."/>
            <person name="Kim S.-G."/>
        </authorList>
    </citation>
    <scope>NUCLEOTIDE SEQUENCE</scope>
    <source>
        <strain evidence="8">BKB1-1</strain>
    </source>
</reference>
<dbReference type="Pfam" id="PF04357">
    <property type="entry name" value="TamB"/>
    <property type="match status" value="1"/>
</dbReference>
<accession>A0ABY6CMA6</accession>
<gene>
    <name evidence="8" type="ORF">N6H18_10950</name>
</gene>
<keyword evidence="9" id="KW-1185">Reference proteome</keyword>
<evidence type="ECO:0000256" key="4">
    <source>
        <dbReference type="ARBA" id="ARBA00023136"/>
    </source>
</evidence>
<dbReference type="PANTHER" id="PTHR36985">
    <property type="entry name" value="TRANSLOCATION AND ASSEMBLY MODULE SUBUNIT TAMB"/>
    <property type="match status" value="1"/>
</dbReference>
<keyword evidence="4 6" id="KW-0472">Membrane</keyword>
<evidence type="ECO:0000256" key="1">
    <source>
        <dbReference type="ARBA" id="ARBA00004167"/>
    </source>
</evidence>
<dbReference type="Proteomes" id="UP001065174">
    <property type="component" value="Chromosome"/>
</dbReference>
<feature type="transmembrane region" description="Helical" evidence="6">
    <location>
        <begin position="20"/>
        <end position="40"/>
    </location>
</feature>
<dbReference type="InterPro" id="IPR007452">
    <property type="entry name" value="TamB_C"/>
</dbReference>
<comment type="subcellular location">
    <subcellularLocation>
        <location evidence="1">Membrane</location>
        <topology evidence="1">Single-pass membrane protein</topology>
    </subcellularLocation>
</comment>
<sequence length="1528" mass="174560">MKIFPHVENNVILHRVARVLVWIPVVILTVLLVSFAFFQIPKIQTRAINSFLESVSLHTSFEITIGHSNLTWYDKMQLKDVRIFEKSTDSTLISISSAHIDLRLFDLLLRKQFNAEILELNEPKVHLIKKSDSSIVNINQFFFEVGSLLRSENVNSKKLESFIDRVEITDGLFSFNDMRQDTLEYGKDYYHFQFGNILTTLSNFNLVEDSIGFEIDRLRSRDPQDLLNINSLFGKFSYTGNRLSVYDFLLKTDKSQIGDSISFEYNHPSDFSYFVDSIRFNGNFKRAKVDFEEIALFNKSASRIKEKITLSGQISGKVGRLRGRNLDIQFGTQSRLRGTANINGLPVLSETFMDLNLKNSVIIPTDLKKYLNQNESIQLQHLGVTQIDAGFLGFASDFVTYGKFYSHAGKIETDLNFKIDDDNRASYTGNLAFSNFDLRAILPDNQGLGKITMQGNVKGSGLEQKNATFTLTAQTDSIQYRGYTYKNIYTEGYFEKEIFNGQLVIQDPNLNFDGSLDIDLHKDVNKIDVTAKLSWAHLKELGFSPQAVTIGSIIDIDMKGLKTDDLRGYISLSNNQIVFKEKELNINSIKFLSTEIGPQRIMHLETDGLTGEIKGEYQNSDLFASLINFGHELAMYLNPDNLEMQKYYKAKSKLPVAPLLANISLNLWDLNKFIQPFYPDFYLSPVVKIDGVFSQDSTSKLNLFTEFDTLRINGYSFAHNEIDLNISKETYDKEVLASIYGASKNQNWGKDYSAENLMIDAIWYQEKMELFFNLDQEKYANSFQINTDITFDSDKINFHLSPSRIKILGVPWYWNEQNLISYNDDEWQFSNLKLFSNHENIIIDGFYSLAPDKQLKIMINDFEFQNLQSLFSSKIEGTLDGSLIIKRRKEENVIESDLIARTVVIEDFLVGNIFGVSRWENNKDRLFVDFHLIRNDQKKIALDGYIYPYEQEQQLDLNAKFEHTHLKIFEPIFKSSIEDLTGYADAILSLKGTIDKPEIYGRANIDQGETTIKYLKTRYALNGEILFNKYKIIPNQLELNDTEKNKAFLSGSITHYGVSNLLFDITGTFKNFKLLNTTSVENTAYYGTAYASGSIHFGGSIDNIYINARAKSNRGTHIAIPLSNSNDYTLEKQEYIEFVDLSDEKVNEIVTSTIKKEVSKIKGVQLLFDIEMTTDAYLELIFDIKAGDIIRGRGNGNIKLQINSDGDFNMFGDFEIDNGGYNFTLYNIINKEFDIQKGSTISWYGNPYEAQLGITAKYRQLTSIAPLLAPYLSEEQSNSTETRRKYYSVVQLSLKGDLLTPQIKFGIDVEDYPNNITIPPGDPLNLESIINAFKLKIATNDQEMNRQVFSLLILRRFSPENNFEVSLETIGSSLSEFVSNQLSYWANQVDENLVIDVNLASLGDDAFNTFQLRLSYTFLDGRLRVTRGGGLPNDQTKNEMSAIIGDWTVEYLLTSDGRLRAKMYSRSDQNNITETGNGIETGFSLQYVRSFDELQKILYDSREENRKKVPENTLPAGQDALKEDEELL</sequence>
<evidence type="ECO:0000259" key="7">
    <source>
        <dbReference type="Pfam" id="PF04357"/>
    </source>
</evidence>
<feature type="region of interest" description="Disordered" evidence="5">
    <location>
        <begin position="1502"/>
        <end position="1528"/>
    </location>
</feature>
<name>A0ABY6CMA6_9BACT</name>
<evidence type="ECO:0000256" key="5">
    <source>
        <dbReference type="SAM" id="MobiDB-lite"/>
    </source>
</evidence>
<dbReference type="PANTHER" id="PTHR36985:SF1">
    <property type="entry name" value="TRANSLOCATION AND ASSEMBLY MODULE SUBUNIT TAMB"/>
    <property type="match status" value="1"/>
</dbReference>
<keyword evidence="2 6" id="KW-0812">Transmembrane</keyword>
<evidence type="ECO:0000313" key="9">
    <source>
        <dbReference type="Proteomes" id="UP001065174"/>
    </source>
</evidence>
<evidence type="ECO:0000256" key="3">
    <source>
        <dbReference type="ARBA" id="ARBA00022989"/>
    </source>
</evidence>
<organism evidence="8 9">
    <name type="scientific">Reichenbachiella agarivorans</name>
    <dbReference type="NCBI Taxonomy" id="2979464"/>
    <lineage>
        <taxon>Bacteria</taxon>
        <taxon>Pseudomonadati</taxon>
        <taxon>Bacteroidota</taxon>
        <taxon>Cytophagia</taxon>
        <taxon>Cytophagales</taxon>
        <taxon>Reichenbachiellaceae</taxon>
        <taxon>Reichenbachiella</taxon>
    </lineage>
</organism>